<evidence type="ECO:0000313" key="2">
    <source>
        <dbReference type="Proteomes" id="UP000707731"/>
    </source>
</evidence>
<dbReference type="Proteomes" id="UP000707731">
    <property type="component" value="Unassembled WGS sequence"/>
</dbReference>
<organism evidence="1 2">
    <name type="scientific">Nocardia higoensis</name>
    <dbReference type="NCBI Taxonomy" id="228599"/>
    <lineage>
        <taxon>Bacteria</taxon>
        <taxon>Bacillati</taxon>
        <taxon>Actinomycetota</taxon>
        <taxon>Actinomycetes</taxon>
        <taxon>Mycobacteriales</taxon>
        <taxon>Nocardiaceae</taxon>
        <taxon>Nocardia</taxon>
    </lineage>
</organism>
<protein>
    <submittedName>
        <fullName evidence="1">TIGR03086 family protein</fullName>
    </submittedName>
</protein>
<dbReference type="RefSeq" id="WP_195001021.1">
    <property type="nucleotide sequence ID" value="NZ_JADLQN010000001.1"/>
</dbReference>
<comment type="caution">
    <text evidence="1">The sequence shown here is derived from an EMBL/GenBank/DDBJ whole genome shotgun (WGS) entry which is preliminary data.</text>
</comment>
<keyword evidence="2" id="KW-1185">Reference proteome</keyword>
<proteinExistence type="predicted"/>
<dbReference type="EMBL" id="JADLQN010000001">
    <property type="protein sequence ID" value="MBF6354228.1"/>
    <property type="molecule type" value="Genomic_DNA"/>
</dbReference>
<dbReference type="InterPro" id="IPR034660">
    <property type="entry name" value="DinB/YfiT-like"/>
</dbReference>
<reference evidence="1 2" key="1">
    <citation type="submission" date="2020-10" db="EMBL/GenBank/DDBJ databases">
        <title>Identification of Nocardia species via Next-generation sequencing and recognition of intraspecies genetic diversity.</title>
        <authorList>
            <person name="Li P."/>
            <person name="Li P."/>
            <person name="Lu B."/>
        </authorList>
    </citation>
    <scope>NUCLEOTIDE SEQUENCE [LARGE SCALE GENOMIC DNA]</scope>
    <source>
        <strain evidence="1 2">BJ06-0143</strain>
    </source>
</reference>
<accession>A0ABS0D8T8</accession>
<sequence>MTTPEAERHRAFAATFLSVADATVDWSAPTPVEEWQARDIVDHLLDWLPPLLRRWSDIALPPATGETPAARWADRATAVQALLDSPDRAATVVSEGPFAGDSIARLIDRIYTADVYMHTWDLARAGGIDVALDAQYAQDLLEGMRPIESAMRESGHYGPPTRTDSDDPVDRLMAFIGRAVTLP</sequence>
<name>A0ABS0D8T8_9NOCA</name>
<evidence type="ECO:0000313" key="1">
    <source>
        <dbReference type="EMBL" id="MBF6354228.1"/>
    </source>
</evidence>
<gene>
    <name evidence="1" type="ORF">IU449_06680</name>
</gene>
<dbReference type="SUPFAM" id="SSF109854">
    <property type="entry name" value="DinB/YfiT-like putative metalloenzymes"/>
    <property type="match status" value="1"/>
</dbReference>